<comment type="caution">
    <text evidence="2">The sequence shown here is derived from an EMBL/GenBank/DDBJ whole genome shotgun (WGS) entry which is preliminary data.</text>
</comment>
<gene>
    <name evidence="2" type="ORF">D7Z96_10765</name>
</gene>
<reference evidence="3" key="2">
    <citation type="submission" date="2018-10" db="EMBL/GenBank/DDBJ databases">
        <authorList>
            <person name="Wang Y."/>
            <person name="Wang J."/>
            <person name="Yang X."/>
            <person name="Wang Z."/>
            <person name="Huang Y."/>
        </authorList>
    </citation>
    <scope>NUCLEOTIDE SEQUENCE [LARGE SCALE GENOMIC DNA]</scope>
    <source>
        <strain evidence="3">J015</strain>
    </source>
</reference>
<sequence length="151" mass="16769">MEGTDELDASEVGRISSVSYTVGLSVSALAGILHFFAPYAFAWSSYIPDAPPEIYASIDYVNFLFSLLLSGLSILLLLMKKRAFAGSVEVRAFYFFLTFVWLCRVLLTIVIPWPTSLQPWLLVGFTTVFVVTLVPATYFLRRTLATASAYS</sequence>
<evidence type="ECO:0000256" key="1">
    <source>
        <dbReference type="SAM" id="Phobius"/>
    </source>
</evidence>
<keyword evidence="1" id="KW-0472">Membrane</keyword>
<evidence type="ECO:0000313" key="3">
    <source>
        <dbReference type="Proteomes" id="UP000273159"/>
    </source>
</evidence>
<feature type="transmembrane region" description="Helical" evidence="1">
    <location>
        <begin position="60"/>
        <end position="79"/>
    </location>
</feature>
<feature type="transmembrane region" description="Helical" evidence="1">
    <location>
        <begin position="91"/>
        <end position="113"/>
    </location>
</feature>
<protein>
    <recommendedName>
        <fullName evidence="4">DUF2569 domain-containing protein</fullName>
    </recommendedName>
</protein>
<dbReference type="Proteomes" id="UP000273159">
    <property type="component" value="Unassembled WGS sequence"/>
</dbReference>
<feature type="transmembrane region" description="Helical" evidence="1">
    <location>
        <begin position="20"/>
        <end position="40"/>
    </location>
</feature>
<dbReference type="EMBL" id="RBNH01000008">
    <property type="protein sequence ID" value="RKO23761.1"/>
    <property type="molecule type" value="Genomic_DNA"/>
</dbReference>
<proteinExistence type="predicted"/>
<organism evidence="2 3">
    <name type="scientific">Pseudarthrobacter phenanthrenivorans</name>
    <name type="common">Arthrobacter phenanthrenivorans</name>
    <dbReference type="NCBI Taxonomy" id="361575"/>
    <lineage>
        <taxon>Bacteria</taxon>
        <taxon>Bacillati</taxon>
        <taxon>Actinomycetota</taxon>
        <taxon>Actinomycetes</taxon>
        <taxon>Micrococcales</taxon>
        <taxon>Micrococcaceae</taxon>
        <taxon>Pseudarthrobacter</taxon>
    </lineage>
</organism>
<keyword evidence="1" id="KW-1133">Transmembrane helix</keyword>
<reference evidence="2 3" key="1">
    <citation type="submission" date="2018-10" db="EMBL/GenBank/DDBJ databases">
        <title>Genome-guide identification and characterization of bacteria that degrade polycyclic aromatic hydrocarbons and resist hexavalent chromium simultaneously.</title>
        <authorList>
            <person name="Feng H."/>
        </authorList>
    </citation>
    <scope>NUCLEOTIDE SEQUENCE [LARGE SCALE GENOMIC DNA]</scope>
    <source>
        <strain evidence="2 3">J015</strain>
    </source>
</reference>
<name>A0A3B0FQ92_PSEPS</name>
<dbReference type="AlphaFoldDB" id="A0A3B0FQ92"/>
<feature type="transmembrane region" description="Helical" evidence="1">
    <location>
        <begin position="119"/>
        <end position="140"/>
    </location>
</feature>
<evidence type="ECO:0000313" key="2">
    <source>
        <dbReference type="EMBL" id="RKO23761.1"/>
    </source>
</evidence>
<evidence type="ECO:0008006" key="4">
    <source>
        <dbReference type="Google" id="ProtNLM"/>
    </source>
</evidence>
<accession>A0A3B0FQ92</accession>
<keyword evidence="1" id="KW-0812">Transmembrane</keyword>